<feature type="domain" description="Mif2/CENP-C cupin" evidence="6">
    <location>
        <begin position="537"/>
        <end position="626"/>
    </location>
</feature>
<dbReference type="GO" id="GO:0051382">
    <property type="term" value="P:kinetochore assembly"/>
    <property type="evidence" value="ECO:0007669"/>
    <property type="project" value="InterPro"/>
</dbReference>
<dbReference type="InterPro" id="IPR028929">
    <property type="entry name" value="Mif2_N"/>
</dbReference>
<dbReference type="GO" id="GO:0019237">
    <property type="term" value="F:centromeric DNA binding"/>
    <property type="evidence" value="ECO:0007669"/>
    <property type="project" value="InterPro"/>
</dbReference>
<dbReference type="GO" id="GO:0000776">
    <property type="term" value="C:kinetochore"/>
    <property type="evidence" value="ECO:0007669"/>
    <property type="project" value="InterPro"/>
</dbReference>
<protein>
    <recommendedName>
        <fullName evidence="10">Mif2/CENP-C cupin domain-containing protein</fullName>
    </recommendedName>
</protein>
<evidence type="ECO:0000256" key="1">
    <source>
        <dbReference type="ARBA" id="ARBA00004123"/>
    </source>
</evidence>
<keyword evidence="4" id="KW-0539">Nucleus</keyword>
<dbReference type="InterPro" id="IPR028386">
    <property type="entry name" value="CENP-C/Mif2/cnp3"/>
</dbReference>
<dbReference type="Proteomes" id="UP000799421">
    <property type="component" value="Unassembled WGS sequence"/>
</dbReference>
<dbReference type="Pfam" id="PF11699">
    <property type="entry name" value="CENP-C_C"/>
    <property type="match status" value="1"/>
</dbReference>
<dbReference type="SUPFAM" id="SSF51182">
    <property type="entry name" value="RmlC-like cupins"/>
    <property type="match status" value="1"/>
</dbReference>
<reference evidence="8" key="1">
    <citation type="journal article" date="2020" name="Stud. Mycol.">
        <title>101 Dothideomycetes genomes: a test case for predicting lifestyles and emergence of pathogens.</title>
        <authorList>
            <person name="Haridas S."/>
            <person name="Albert R."/>
            <person name="Binder M."/>
            <person name="Bloem J."/>
            <person name="Labutti K."/>
            <person name="Salamov A."/>
            <person name="Andreopoulos B."/>
            <person name="Baker S."/>
            <person name="Barry K."/>
            <person name="Bills G."/>
            <person name="Bluhm B."/>
            <person name="Cannon C."/>
            <person name="Castanera R."/>
            <person name="Culley D."/>
            <person name="Daum C."/>
            <person name="Ezra D."/>
            <person name="Gonzalez J."/>
            <person name="Henrissat B."/>
            <person name="Kuo A."/>
            <person name="Liang C."/>
            <person name="Lipzen A."/>
            <person name="Lutzoni F."/>
            <person name="Magnuson J."/>
            <person name="Mondo S."/>
            <person name="Nolan M."/>
            <person name="Ohm R."/>
            <person name="Pangilinan J."/>
            <person name="Park H.-J."/>
            <person name="Ramirez L."/>
            <person name="Alfaro M."/>
            <person name="Sun H."/>
            <person name="Tritt A."/>
            <person name="Yoshinaga Y."/>
            <person name="Zwiers L.-H."/>
            <person name="Turgeon B."/>
            <person name="Goodwin S."/>
            <person name="Spatafora J."/>
            <person name="Crous P."/>
            <person name="Grigoriev I."/>
        </authorList>
    </citation>
    <scope>NUCLEOTIDE SEQUENCE</scope>
    <source>
        <strain evidence="8">CBS 480.64</strain>
    </source>
</reference>
<feature type="compositionally biased region" description="Basic residues" evidence="5">
    <location>
        <begin position="1"/>
        <end position="10"/>
    </location>
</feature>
<evidence type="ECO:0000259" key="7">
    <source>
        <dbReference type="Pfam" id="PF15624"/>
    </source>
</evidence>
<dbReference type="Gene3D" id="2.60.120.10">
    <property type="entry name" value="Jelly Rolls"/>
    <property type="match status" value="1"/>
</dbReference>
<feature type="compositionally biased region" description="Basic residues" evidence="5">
    <location>
        <begin position="458"/>
        <end position="471"/>
    </location>
</feature>
<dbReference type="AlphaFoldDB" id="A0A6A7C104"/>
<gene>
    <name evidence="8" type="ORF">K470DRAFT_270037</name>
</gene>
<evidence type="ECO:0000256" key="5">
    <source>
        <dbReference type="SAM" id="MobiDB-lite"/>
    </source>
</evidence>
<dbReference type="GO" id="GO:0051455">
    <property type="term" value="P:spindle attachment to meiosis I kinetochore"/>
    <property type="evidence" value="ECO:0007669"/>
    <property type="project" value="TreeGrafter"/>
</dbReference>
<dbReference type="GO" id="GO:0051315">
    <property type="term" value="P:attachment of mitotic spindle microtubules to kinetochore"/>
    <property type="evidence" value="ECO:0007669"/>
    <property type="project" value="TreeGrafter"/>
</dbReference>
<keyword evidence="9" id="KW-1185">Reference proteome</keyword>
<dbReference type="Pfam" id="PF15624">
    <property type="entry name" value="Mif2_N"/>
    <property type="match status" value="1"/>
</dbReference>
<dbReference type="PANTHER" id="PTHR16684:SF11">
    <property type="entry name" value="CENTROMERE PROTEIN C"/>
    <property type="match status" value="1"/>
</dbReference>
<dbReference type="InterPro" id="IPR011051">
    <property type="entry name" value="RmlC_Cupin_sf"/>
</dbReference>
<dbReference type="EMBL" id="MU005974">
    <property type="protein sequence ID" value="KAF2861181.1"/>
    <property type="molecule type" value="Genomic_DNA"/>
</dbReference>
<evidence type="ECO:0000256" key="4">
    <source>
        <dbReference type="ARBA" id="ARBA00023242"/>
    </source>
</evidence>
<evidence type="ECO:0000313" key="9">
    <source>
        <dbReference type="Proteomes" id="UP000799421"/>
    </source>
</evidence>
<evidence type="ECO:0000256" key="2">
    <source>
        <dbReference type="ARBA" id="ARBA00010291"/>
    </source>
</evidence>
<feature type="compositionally biased region" description="Low complexity" evidence="5">
    <location>
        <begin position="91"/>
        <end position="107"/>
    </location>
</feature>
<feature type="compositionally biased region" description="Low complexity" evidence="5">
    <location>
        <begin position="385"/>
        <end position="402"/>
    </location>
</feature>
<proteinExistence type="inferred from homology"/>
<evidence type="ECO:0000256" key="3">
    <source>
        <dbReference type="ARBA" id="ARBA00023125"/>
    </source>
</evidence>
<evidence type="ECO:0000313" key="8">
    <source>
        <dbReference type="EMBL" id="KAF2861181.1"/>
    </source>
</evidence>
<dbReference type="InterPro" id="IPR025974">
    <property type="entry name" value="Mif2/CENP-C_cupin"/>
</dbReference>
<feature type="compositionally biased region" description="Acidic residues" evidence="5">
    <location>
        <begin position="479"/>
        <end position="491"/>
    </location>
</feature>
<comment type="similarity">
    <text evidence="2">Belongs to the CENP-C/MIF2 family.</text>
</comment>
<sequence length="635" mass="68990">MANPRKRVKHSPPLLFLDDVGKVGRRTGVTLPDTGERDEYGMEPQSGIFDSPYVEATDQEKSLAPDKTPTRQPPLVTPRVVNKDAHNRQSPRTTRPTVPQPQPATAVSPASPVSKARQSRAKRPTSGLAEVVTANVVESIETNNPFRPRNTLRRSPGARQSPAPPPLDNALTLEDYGPAEAEKKGTENVQEAGDDEGTSLVAHDKPIAAETSIQPDRTETEAAIPLDKVSEQLTTTLQESLDDQLEQTVTELADKTLPDQPDQTDRVESSPNHSKAAAAAESINVVDKADNTTEPAPEPEPDYVPLPLDDEQGTVEWPTEEVNGTTNAENPHIVPSIEEEMEEPSADVVEPPKAKPSRKRKAPAEAKSQAPRGKRAKTQPEPDSDSPGKSKPPQKGNGPKSNVTLREMTPSEEAIATTRSGRPVIKPLQYWANEHRVWVEGECQGIIRAEINEQAPKPGRKAAGRSKKKGGKTQLAPIAEEDAPQPEDWEQDGGVYECPVVGWDTETQTANPEALDVQEIGFSAASLRPNESANAEFSYTKMVALSFFGFGYVELPPQGFKRVKNSKNKIMAFNVHAGKVVVGVGSQNNMNEFAVSKGGAFFIPRGNNYFLVNESRTTTAKLFFSQASESREGNS</sequence>
<dbReference type="GO" id="GO:0005634">
    <property type="term" value="C:nucleus"/>
    <property type="evidence" value="ECO:0007669"/>
    <property type="project" value="UniProtKB-SubCell"/>
</dbReference>
<feature type="region of interest" description="Disordered" evidence="5">
    <location>
        <begin position="452"/>
        <end position="492"/>
    </location>
</feature>
<feature type="compositionally biased region" description="Basic and acidic residues" evidence="5">
    <location>
        <begin position="252"/>
        <end position="268"/>
    </location>
</feature>
<evidence type="ECO:0008006" key="10">
    <source>
        <dbReference type="Google" id="ProtNLM"/>
    </source>
</evidence>
<accession>A0A6A7C104</accession>
<comment type="subcellular location">
    <subcellularLocation>
        <location evidence="1">Nucleus</location>
    </subcellularLocation>
</comment>
<dbReference type="PANTHER" id="PTHR16684">
    <property type="entry name" value="CENTROMERE PROTEIN C"/>
    <property type="match status" value="1"/>
</dbReference>
<keyword evidence="3" id="KW-0238">DNA-binding</keyword>
<dbReference type="InterPro" id="IPR014710">
    <property type="entry name" value="RmlC-like_jellyroll"/>
</dbReference>
<dbReference type="OrthoDB" id="1939643at2759"/>
<evidence type="ECO:0000259" key="6">
    <source>
        <dbReference type="Pfam" id="PF11699"/>
    </source>
</evidence>
<feature type="region of interest" description="Disordered" evidence="5">
    <location>
        <begin position="1"/>
        <end position="420"/>
    </location>
</feature>
<feature type="domain" description="Mif2 N-terminal" evidence="7">
    <location>
        <begin position="19"/>
        <end position="128"/>
    </location>
</feature>
<name>A0A6A7C104_9PEZI</name>
<organism evidence="8 9">
    <name type="scientific">Piedraia hortae CBS 480.64</name>
    <dbReference type="NCBI Taxonomy" id="1314780"/>
    <lineage>
        <taxon>Eukaryota</taxon>
        <taxon>Fungi</taxon>
        <taxon>Dikarya</taxon>
        <taxon>Ascomycota</taxon>
        <taxon>Pezizomycotina</taxon>
        <taxon>Dothideomycetes</taxon>
        <taxon>Dothideomycetidae</taxon>
        <taxon>Capnodiales</taxon>
        <taxon>Piedraiaceae</taxon>
        <taxon>Piedraia</taxon>
    </lineage>
</organism>